<sequence length="124" mass="13424">MAFTINTQPNEKLLGGNGQEVLAWDQAIKSLGAGGTEGYADGQVIWQAPSGKCFGIQIHIPLQILDIGTSPYYQVKTVMNGDWDGEHRSDPYTFDKDIGFDIVVKAVADHATMHVTATINDLSS</sequence>
<dbReference type="Proteomes" id="UP000016924">
    <property type="component" value="Unassembled WGS sequence"/>
</dbReference>
<dbReference type="OMA" id="NDALCEW"/>
<name>R7Z321_CONA1</name>
<protein>
    <submittedName>
        <fullName evidence="1">Uncharacterized protein</fullName>
    </submittedName>
</protein>
<dbReference type="GeneID" id="19905064"/>
<organism evidence="1 2">
    <name type="scientific">Coniosporium apollinis (strain CBS 100218)</name>
    <name type="common">Rock-inhabiting black yeast</name>
    <dbReference type="NCBI Taxonomy" id="1168221"/>
    <lineage>
        <taxon>Eukaryota</taxon>
        <taxon>Fungi</taxon>
        <taxon>Dikarya</taxon>
        <taxon>Ascomycota</taxon>
        <taxon>Pezizomycotina</taxon>
        <taxon>Dothideomycetes</taxon>
        <taxon>Dothideomycetes incertae sedis</taxon>
        <taxon>Coniosporium</taxon>
    </lineage>
</organism>
<dbReference type="HOGENOM" id="CLU_2003791_0_0_1"/>
<accession>R7Z321</accession>
<dbReference type="EMBL" id="JH767596">
    <property type="protein sequence ID" value="EON68429.1"/>
    <property type="molecule type" value="Genomic_DNA"/>
</dbReference>
<gene>
    <name evidence="1" type="ORF">W97_07753</name>
</gene>
<dbReference type="RefSeq" id="XP_007783746.1">
    <property type="nucleotide sequence ID" value="XM_007785556.1"/>
</dbReference>
<evidence type="ECO:0000313" key="1">
    <source>
        <dbReference type="EMBL" id="EON68429.1"/>
    </source>
</evidence>
<evidence type="ECO:0000313" key="2">
    <source>
        <dbReference type="Proteomes" id="UP000016924"/>
    </source>
</evidence>
<keyword evidence="2" id="KW-1185">Reference proteome</keyword>
<proteinExistence type="predicted"/>
<dbReference type="AlphaFoldDB" id="R7Z321"/>
<dbReference type="OrthoDB" id="5345730at2759"/>
<reference evidence="2" key="1">
    <citation type="submission" date="2012-06" db="EMBL/GenBank/DDBJ databases">
        <title>The genome sequence of Coniosporium apollinis CBS 100218.</title>
        <authorList>
            <consortium name="The Broad Institute Genome Sequencing Platform"/>
            <person name="Cuomo C."/>
            <person name="Gorbushina A."/>
            <person name="Noack S."/>
            <person name="Walker B."/>
            <person name="Young S.K."/>
            <person name="Zeng Q."/>
            <person name="Gargeya S."/>
            <person name="Fitzgerald M."/>
            <person name="Haas B."/>
            <person name="Abouelleil A."/>
            <person name="Alvarado L."/>
            <person name="Arachchi H.M."/>
            <person name="Berlin A.M."/>
            <person name="Chapman S.B."/>
            <person name="Goldberg J."/>
            <person name="Griggs A."/>
            <person name="Gujja S."/>
            <person name="Hansen M."/>
            <person name="Howarth C."/>
            <person name="Imamovic A."/>
            <person name="Larimer J."/>
            <person name="McCowan C."/>
            <person name="Montmayeur A."/>
            <person name="Murphy C."/>
            <person name="Neiman D."/>
            <person name="Pearson M."/>
            <person name="Priest M."/>
            <person name="Roberts A."/>
            <person name="Saif S."/>
            <person name="Shea T."/>
            <person name="Sisk P."/>
            <person name="Sykes S."/>
            <person name="Wortman J."/>
            <person name="Nusbaum C."/>
            <person name="Birren B."/>
        </authorList>
    </citation>
    <scope>NUCLEOTIDE SEQUENCE [LARGE SCALE GENOMIC DNA]</scope>
    <source>
        <strain evidence="2">CBS 100218</strain>
    </source>
</reference>